<organism evidence="2 3">
    <name type="scientific">Actinomadura napierensis</name>
    <dbReference type="NCBI Taxonomy" id="267854"/>
    <lineage>
        <taxon>Bacteria</taxon>
        <taxon>Bacillati</taxon>
        <taxon>Actinomycetota</taxon>
        <taxon>Actinomycetes</taxon>
        <taxon>Streptosporangiales</taxon>
        <taxon>Thermomonosporaceae</taxon>
        <taxon>Actinomadura</taxon>
    </lineage>
</organism>
<dbReference type="PROSITE" id="PS00061">
    <property type="entry name" value="ADH_SHORT"/>
    <property type="match status" value="1"/>
</dbReference>
<comment type="similarity">
    <text evidence="1">Belongs to the short-chain dehydrogenases/reductases (SDR) family.</text>
</comment>
<evidence type="ECO:0000313" key="2">
    <source>
        <dbReference type="EMBL" id="GAA2129475.1"/>
    </source>
</evidence>
<dbReference type="EMBL" id="BAAAMR010000013">
    <property type="protein sequence ID" value="GAA2129475.1"/>
    <property type="molecule type" value="Genomic_DNA"/>
</dbReference>
<dbReference type="Pfam" id="PF13561">
    <property type="entry name" value="adh_short_C2"/>
    <property type="match status" value="1"/>
</dbReference>
<evidence type="ECO:0000313" key="3">
    <source>
        <dbReference type="Proteomes" id="UP001501020"/>
    </source>
</evidence>
<comment type="caution">
    <text evidence="2">The sequence shown here is derived from an EMBL/GenBank/DDBJ whole genome shotgun (WGS) entry which is preliminary data.</text>
</comment>
<accession>A0ABP5KA38</accession>
<dbReference type="InterPro" id="IPR036291">
    <property type="entry name" value="NAD(P)-bd_dom_sf"/>
</dbReference>
<reference evidence="3" key="1">
    <citation type="journal article" date="2019" name="Int. J. Syst. Evol. Microbiol.">
        <title>The Global Catalogue of Microorganisms (GCM) 10K type strain sequencing project: providing services to taxonomists for standard genome sequencing and annotation.</title>
        <authorList>
            <consortium name="The Broad Institute Genomics Platform"/>
            <consortium name="The Broad Institute Genome Sequencing Center for Infectious Disease"/>
            <person name="Wu L."/>
            <person name="Ma J."/>
        </authorList>
    </citation>
    <scope>NUCLEOTIDE SEQUENCE [LARGE SCALE GENOMIC DNA]</scope>
    <source>
        <strain evidence="3">JCM 13850</strain>
    </source>
</reference>
<dbReference type="InterPro" id="IPR002347">
    <property type="entry name" value="SDR_fam"/>
</dbReference>
<gene>
    <name evidence="2" type="ORF">GCM10009727_20980</name>
</gene>
<sequence length="271" mass="28872">MTRRPLADKPIDRFRLDGRTVVVTGGASGLGQTFAESLADAGARVAVFDRDPLDETAELLGDRGLMVHADLIDPDQVRAAVDQTLEWSDGEVDALVNNAGIASVLGRADEVAVEDFDRVLAVNLRSMFLTTKALLPPLIDSGRGSIINLGSYLGLVGLYPGFPVTAIPYASSKAAVVGFTRQLAVEYARDQIRANVVAPGWHPATNLAREYSKKLDQAGIDRLLEWMPTSVPMGRVGDRKEIAGLVLYLASDASTYLSGQVIAHDGGITAA</sequence>
<dbReference type="Gene3D" id="3.40.50.720">
    <property type="entry name" value="NAD(P)-binding Rossmann-like Domain"/>
    <property type="match status" value="1"/>
</dbReference>
<keyword evidence="3" id="KW-1185">Reference proteome</keyword>
<dbReference type="Proteomes" id="UP001501020">
    <property type="component" value="Unassembled WGS sequence"/>
</dbReference>
<dbReference type="PRINTS" id="PR00080">
    <property type="entry name" value="SDRFAMILY"/>
</dbReference>
<dbReference type="SUPFAM" id="SSF51735">
    <property type="entry name" value="NAD(P)-binding Rossmann-fold domains"/>
    <property type="match status" value="1"/>
</dbReference>
<dbReference type="InterPro" id="IPR020904">
    <property type="entry name" value="Sc_DH/Rdtase_CS"/>
</dbReference>
<dbReference type="PANTHER" id="PTHR42760">
    <property type="entry name" value="SHORT-CHAIN DEHYDROGENASES/REDUCTASES FAMILY MEMBER"/>
    <property type="match status" value="1"/>
</dbReference>
<dbReference type="CDD" id="cd05233">
    <property type="entry name" value="SDR_c"/>
    <property type="match status" value="1"/>
</dbReference>
<evidence type="ECO:0000256" key="1">
    <source>
        <dbReference type="ARBA" id="ARBA00006484"/>
    </source>
</evidence>
<protein>
    <submittedName>
        <fullName evidence="2">SDR family NAD(P)-dependent oxidoreductase</fullName>
    </submittedName>
</protein>
<dbReference type="PRINTS" id="PR00081">
    <property type="entry name" value="GDHRDH"/>
</dbReference>
<proteinExistence type="inferred from homology"/>
<name>A0ABP5KA38_9ACTN</name>